<comment type="caution">
    <text evidence="2">The sequence shown here is derived from an EMBL/GenBank/DDBJ whole genome shotgun (WGS) entry which is preliminary data.</text>
</comment>
<proteinExistence type="predicted"/>
<gene>
    <name evidence="2" type="ORF">ElyMa_001668000</name>
</gene>
<evidence type="ECO:0000313" key="2">
    <source>
        <dbReference type="EMBL" id="GFS24614.1"/>
    </source>
</evidence>
<dbReference type="AlphaFoldDB" id="A0AAV4JPE2"/>
<organism evidence="2 3">
    <name type="scientific">Elysia marginata</name>
    <dbReference type="NCBI Taxonomy" id="1093978"/>
    <lineage>
        <taxon>Eukaryota</taxon>
        <taxon>Metazoa</taxon>
        <taxon>Spiralia</taxon>
        <taxon>Lophotrochozoa</taxon>
        <taxon>Mollusca</taxon>
        <taxon>Gastropoda</taxon>
        <taxon>Heterobranchia</taxon>
        <taxon>Euthyneura</taxon>
        <taxon>Panpulmonata</taxon>
        <taxon>Sacoglossa</taxon>
        <taxon>Placobranchoidea</taxon>
        <taxon>Plakobranchidae</taxon>
        <taxon>Elysia</taxon>
    </lineage>
</organism>
<accession>A0AAV4JPE2</accession>
<feature type="compositionally biased region" description="Polar residues" evidence="1">
    <location>
        <begin position="1"/>
        <end position="14"/>
    </location>
</feature>
<evidence type="ECO:0000256" key="1">
    <source>
        <dbReference type="SAM" id="MobiDB-lite"/>
    </source>
</evidence>
<protein>
    <submittedName>
        <fullName evidence="2">Uncharacterized protein</fullName>
    </submittedName>
</protein>
<dbReference type="Proteomes" id="UP000762676">
    <property type="component" value="Unassembled WGS sequence"/>
</dbReference>
<reference evidence="2 3" key="1">
    <citation type="journal article" date="2021" name="Elife">
        <title>Chloroplast acquisition without the gene transfer in kleptoplastic sea slugs, Plakobranchus ocellatus.</title>
        <authorList>
            <person name="Maeda T."/>
            <person name="Takahashi S."/>
            <person name="Yoshida T."/>
            <person name="Shimamura S."/>
            <person name="Takaki Y."/>
            <person name="Nagai Y."/>
            <person name="Toyoda A."/>
            <person name="Suzuki Y."/>
            <person name="Arimoto A."/>
            <person name="Ishii H."/>
            <person name="Satoh N."/>
            <person name="Nishiyama T."/>
            <person name="Hasebe M."/>
            <person name="Maruyama T."/>
            <person name="Minagawa J."/>
            <person name="Obokata J."/>
            <person name="Shigenobu S."/>
        </authorList>
    </citation>
    <scope>NUCLEOTIDE SEQUENCE [LARGE SCALE GENOMIC DNA]</scope>
</reference>
<keyword evidence="3" id="KW-1185">Reference proteome</keyword>
<sequence length="163" mass="18770">MEATNETKLSSGGTRTRRTGPQLKQISGKAISKWISPTDNLRELVTILFEDATKRCKSFREDNAKETLRSIQEIFQEVFQALSVPDKSVVTEQEIKQHADWLQAERDKLQEMERSFTEALKLETRKVDKLQAKVDKLRVEADENVEEPTPEIHPTLANFLEEN</sequence>
<feature type="region of interest" description="Disordered" evidence="1">
    <location>
        <begin position="141"/>
        <end position="163"/>
    </location>
</feature>
<dbReference type="EMBL" id="BMAT01003396">
    <property type="protein sequence ID" value="GFS24614.1"/>
    <property type="molecule type" value="Genomic_DNA"/>
</dbReference>
<evidence type="ECO:0000313" key="3">
    <source>
        <dbReference type="Proteomes" id="UP000762676"/>
    </source>
</evidence>
<feature type="region of interest" description="Disordered" evidence="1">
    <location>
        <begin position="1"/>
        <end position="23"/>
    </location>
</feature>
<name>A0AAV4JPE2_9GAST</name>